<protein>
    <submittedName>
        <fullName evidence="2">Copper-binding periplasmic protein</fullName>
    </submittedName>
</protein>
<feature type="compositionally biased region" description="Polar residues" evidence="1">
    <location>
        <begin position="166"/>
        <end position="203"/>
    </location>
</feature>
<name>A0AAD8MVK4_9APIA</name>
<evidence type="ECO:0000313" key="3">
    <source>
        <dbReference type="Proteomes" id="UP001237642"/>
    </source>
</evidence>
<dbReference type="PANTHER" id="PTHR36757">
    <property type="entry name" value="BNAANNG22500D PROTEIN"/>
    <property type="match status" value="1"/>
</dbReference>
<accession>A0AAD8MVK4</accession>
<feature type="region of interest" description="Disordered" evidence="1">
    <location>
        <begin position="166"/>
        <end position="209"/>
    </location>
</feature>
<dbReference type="Proteomes" id="UP001237642">
    <property type="component" value="Unassembled WGS sequence"/>
</dbReference>
<sequence>MTAEICSESSSLVTSPRISFSYDLNETDDSLPAECCHRRSDALLLDFSTDFDFCISVNNFHQDNLSADELFSDGKILPTQIKKVKSISKDLDTHQSKPCTTSRVGVKFGNVNDDTKKKRLKEFLFESIEEDKPASKSFWHFKRSTSLNCDNNRSKGLIRSFQILGRSNSTGSAPNSKESMPSKVTSKQHLQKQHSLGSTNRSLPSHGEYHQIYNSSGRPPLLRKCKSYGSGVRINPVLNITPAYISKGTSNLFGFGSFFCNGKSKKKKK</sequence>
<organism evidence="2 3">
    <name type="scientific">Heracleum sosnowskyi</name>
    <dbReference type="NCBI Taxonomy" id="360622"/>
    <lineage>
        <taxon>Eukaryota</taxon>
        <taxon>Viridiplantae</taxon>
        <taxon>Streptophyta</taxon>
        <taxon>Embryophyta</taxon>
        <taxon>Tracheophyta</taxon>
        <taxon>Spermatophyta</taxon>
        <taxon>Magnoliopsida</taxon>
        <taxon>eudicotyledons</taxon>
        <taxon>Gunneridae</taxon>
        <taxon>Pentapetalae</taxon>
        <taxon>asterids</taxon>
        <taxon>campanulids</taxon>
        <taxon>Apiales</taxon>
        <taxon>Apiaceae</taxon>
        <taxon>Apioideae</taxon>
        <taxon>apioid superclade</taxon>
        <taxon>Tordylieae</taxon>
        <taxon>Tordyliinae</taxon>
        <taxon>Heracleum</taxon>
    </lineage>
</organism>
<dbReference type="EMBL" id="JAUIZM010000004">
    <property type="protein sequence ID" value="KAK1386956.1"/>
    <property type="molecule type" value="Genomic_DNA"/>
</dbReference>
<reference evidence="2" key="2">
    <citation type="submission" date="2023-05" db="EMBL/GenBank/DDBJ databases">
        <authorList>
            <person name="Schelkunov M.I."/>
        </authorList>
    </citation>
    <scope>NUCLEOTIDE SEQUENCE</scope>
    <source>
        <strain evidence="2">Hsosn_3</strain>
        <tissue evidence="2">Leaf</tissue>
    </source>
</reference>
<dbReference type="PANTHER" id="PTHR36757:SF1">
    <property type="entry name" value="GENOME ASSEMBLY, CHROMOSOME: A04"/>
    <property type="match status" value="1"/>
</dbReference>
<dbReference type="AlphaFoldDB" id="A0AAD8MVK4"/>
<keyword evidence="3" id="KW-1185">Reference proteome</keyword>
<comment type="caution">
    <text evidence="2">The sequence shown here is derived from an EMBL/GenBank/DDBJ whole genome shotgun (WGS) entry which is preliminary data.</text>
</comment>
<proteinExistence type="predicted"/>
<gene>
    <name evidence="2" type="ORF">POM88_015134</name>
</gene>
<evidence type="ECO:0000313" key="2">
    <source>
        <dbReference type="EMBL" id="KAK1386956.1"/>
    </source>
</evidence>
<reference evidence="2" key="1">
    <citation type="submission" date="2023-02" db="EMBL/GenBank/DDBJ databases">
        <title>Genome of toxic invasive species Heracleum sosnowskyi carries increased number of genes despite the absence of recent whole-genome duplications.</title>
        <authorList>
            <person name="Schelkunov M."/>
            <person name="Shtratnikova V."/>
            <person name="Makarenko M."/>
            <person name="Klepikova A."/>
            <person name="Omelchenko D."/>
            <person name="Novikova G."/>
            <person name="Obukhova E."/>
            <person name="Bogdanov V."/>
            <person name="Penin A."/>
            <person name="Logacheva M."/>
        </authorList>
    </citation>
    <scope>NUCLEOTIDE SEQUENCE</scope>
    <source>
        <strain evidence="2">Hsosn_3</strain>
        <tissue evidence="2">Leaf</tissue>
    </source>
</reference>
<evidence type="ECO:0000256" key="1">
    <source>
        <dbReference type="SAM" id="MobiDB-lite"/>
    </source>
</evidence>